<comment type="subcellular location">
    <subcellularLocation>
        <location evidence="4">Secreted</location>
    </subcellularLocation>
    <subcellularLocation>
        <location evidence="4">Bacterial flagellum</location>
    </subcellularLocation>
</comment>
<evidence type="ECO:0000313" key="8">
    <source>
        <dbReference type="Proteomes" id="UP000769617"/>
    </source>
</evidence>
<accession>A0ABS6ZMW9</accession>
<keyword evidence="7" id="KW-0966">Cell projection</keyword>
<evidence type="ECO:0000259" key="5">
    <source>
        <dbReference type="Pfam" id="PF00669"/>
    </source>
</evidence>
<evidence type="ECO:0000256" key="1">
    <source>
        <dbReference type="ARBA" id="ARBA00005709"/>
    </source>
</evidence>
<feature type="domain" description="Flagellin C-terminal" evidence="6">
    <location>
        <begin position="312"/>
        <end position="396"/>
    </location>
</feature>
<dbReference type="NCBIfam" id="NF005294">
    <property type="entry name" value="PRK06819.1"/>
    <property type="match status" value="1"/>
</dbReference>
<dbReference type="InterPro" id="IPR046358">
    <property type="entry name" value="Flagellin_C"/>
</dbReference>
<evidence type="ECO:0000259" key="6">
    <source>
        <dbReference type="Pfam" id="PF00700"/>
    </source>
</evidence>
<evidence type="ECO:0000313" key="7">
    <source>
        <dbReference type="EMBL" id="MBW6391408.1"/>
    </source>
</evidence>
<dbReference type="EMBL" id="JAHYCA010000003">
    <property type="protein sequence ID" value="MBW6391408.1"/>
    <property type="molecule type" value="Genomic_DNA"/>
</dbReference>
<dbReference type="Gene3D" id="6.10.280.190">
    <property type="match status" value="1"/>
</dbReference>
<keyword evidence="2 4" id="KW-0964">Secreted</keyword>
<dbReference type="PANTHER" id="PTHR42792:SF2">
    <property type="entry name" value="FLAGELLIN"/>
    <property type="match status" value="1"/>
</dbReference>
<dbReference type="Pfam" id="PF00700">
    <property type="entry name" value="Flagellin_C"/>
    <property type="match status" value="1"/>
</dbReference>
<dbReference type="Gene3D" id="1.20.1330.10">
    <property type="entry name" value="f41 fragment of flagellin, N-terminal domain"/>
    <property type="match status" value="1"/>
</dbReference>
<dbReference type="PRINTS" id="PR00207">
    <property type="entry name" value="FLAGELLIN"/>
</dbReference>
<feature type="domain" description="Flagellin N-terminal" evidence="5">
    <location>
        <begin position="4"/>
        <end position="140"/>
    </location>
</feature>
<comment type="function">
    <text evidence="4">Flagellin is the subunit protein which polymerizes to form the filaments of bacterial flagella.</text>
</comment>
<organism evidence="7 8">
    <name type="scientific">Billgrantia antri</name>
    <dbReference type="NCBI Taxonomy" id="2846777"/>
    <lineage>
        <taxon>Bacteria</taxon>
        <taxon>Pseudomonadati</taxon>
        <taxon>Pseudomonadota</taxon>
        <taxon>Gammaproteobacteria</taxon>
        <taxon>Oceanospirillales</taxon>
        <taxon>Halomonadaceae</taxon>
        <taxon>Billgrantia</taxon>
    </lineage>
</organism>
<protein>
    <recommendedName>
        <fullName evidence="4">Flagellin</fullName>
    </recommendedName>
</protein>
<dbReference type="InterPro" id="IPR042187">
    <property type="entry name" value="Flagellin_C_sub2"/>
</dbReference>
<dbReference type="Pfam" id="PF00669">
    <property type="entry name" value="Flagellin_N"/>
    <property type="match status" value="1"/>
</dbReference>
<dbReference type="Proteomes" id="UP000769617">
    <property type="component" value="Unassembled WGS sequence"/>
</dbReference>
<dbReference type="PANTHER" id="PTHR42792">
    <property type="entry name" value="FLAGELLIN"/>
    <property type="match status" value="1"/>
</dbReference>
<keyword evidence="8" id="KW-1185">Reference proteome</keyword>
<gene>
    <name evidence="7" type="ORF">KPL81_09570</name>
</gene>
<evidence type="ECO:0000256" key="4">
    <source>
        <dbReference type="RuleBase" id="RU362073"/>
    </source>
</evidence>
<keyword evidence="7" id="KW-0282">Flagellum</keyword>
<dbReference type="RefSeq" id="WP_219791694.1">
    <property type="nucleotide sequence ID" value="NZ_JAHYCA010000003.1"/>
</dbReference>
<evidence type="ECO:0000256" key="2">
    <source>
        <dbReference type="ARBA" id="ARBA00022525"/>
    </source>
</evidence>
<name>A0ABS6ZMW9_9GAMM</name>
<sequence>MSVINTNITAMIGQQNLAKSQNSLSTAMERLSSGLRINSAKDDAAGQAIANRMSAQITGLSQAQRNANDGISVAQTAEGALNQVNDNLQRIRELTVQSQNDTNSADDRASIQAEIKQRLTEIDRISEQTDFNGVKVLGKDQTLSIQVGANDGESIDISLEKITSDTLNLSNFNVNGPGENLGAATASDYQDAYGESTGIANNAVSATGFSDELATNLGVSTAAVATSGTAQVDDDGNWYVDVTITAQSNAEAKALQLQGIEATSGAAVTFQVALDASDADVTTEATTANFTVDGTKLDAGDLLSGATSNPMSRLDEALKQVDELRSDLGAIQNRFESAITNLQTNETNLSAARSRIEDADYASEVSNMTRAQILQQAGTSVLAQANQVPQNVLSLLG</sequence>
<proteinExistence type="inferred from homology"/>
<dbReference type="Gene3D" id="6.10.10.10">
    <property type="entry name" value="Flagellar export chaperone, C-terminal domain"/>
    <property type="match status" value="1"/>
</dbReference>
<reference evidence="7 8" key="1">
    <citation type="submission" date="2021-07" db="EMBL/GenBank/DDBJ databases">
        <authorList>
            <person name="So Y."/>
        </authorList>
    </citation>
    <scope>NUCLEOTIDE SEQUENCE [LARGE SCALE GENOMIC DNA]</scope>
    <source>
        <strain evidence="7 8">Y3S6</strain>
    </source>
</reference>
<dbReference type="InterPro" id="IPR001492">
    <property type="entry name" value="Flagellin"/>
</dbReference>
<evidence type="ECO:0000256" key="3">
    <source>
        <dbReference type="ARBA" id="ARBA00023143"/>
    </source>
</evidence>
<comment type="similarity">
    <text evidence="1 4">Belongs to the bacterial flagellin family.</text>
</comment>
<comment type="caution">
    <text evidence="7">The sequence shown here is derived from an EMBL/GenBank/DDBJ whole genome shotgun (WGS) entry which is preliminary data.</text>
</comment>
<dbReference type="InterPro" id="IPR001029">
    <property type="entry name" value="Flagellin_N"/>
</dbReference>
<keyword evidence="3 4" id="KW-0975">Bacterial flagellum</keyword>
<keyword evidence="7" id="KW-0969">Cilium</keyword>
<dbReference type="Gene3D" id="2.60.40.4390">
    <property type="match status" value="1"/>
</dbReference>
<dbReference type="SUPFAM" id="SSF64518">
    <property type="entry name" value="Phase 1 flagellin"/>
    <property type="match status" value="1"/>
</dbReference>